<dbReference type="Gene3D" id="3.20.20.450">
    <property type="entry name" value="EAL domain"/>
    <property type="match status" value="1"/>
</dbReference>
<accession>A0AA96JXC8</accession>
<dbReference type="Proteomes" id="UP001302494">
    <property type="component" value="Chromosome"/>
</dbReference>
<dbReference type="PANTHER" id="PTHR33525">
    <property type="match status" value="1"/>
</dbReference>
<sequence>MNTGIANYGNIFVGRQPILGPNLKTIGYEVLYRDCESDSANIHDEAMATAQVLLNTYLDIGLEHVVGTHLAFLNIPEQFLLDRHCEALPKHRVVLEILETVEPTPEVIEAMTSLSQQGYTIALDDFVFHDRFRPFLELADIVKIDVLDKTFEQLQHETHQLRNYRARLLAEKVETREAFETCKHLGMFYFQGFFFYRPDIIRGHKIPANRVALLELLGKFQDPNISFEGLVECIRNDLSLSYKILRYVNSASVGLPRRVESIEQAACMVGLDRIRTWASLIVMASGENRPMEMLVIALVRAKMCESLGQQLGADSPEKYFTMGLLSVLEALYGSSMEKLVGNLPLPDDILEALILEKGTMGAALSSVKAYEKGEWLQLKTLQFTPGTIRDFYVQAIDWANHFSPMIDEAA</sequence>
<keyword evidence="3" id="KW-1185">Reference proteome</keyword>
<dbReference type="Pfam" id="PF00563">
    <property type="entry name" value="EAL"/>
    <property type="match status" value="1"/>
</dbReference>
<proteinExistence type="predicted"/>
<dbReference type="KEGG" id="nneo:PQG83_08950"/>
<dbReference type="Pfam" id="PF08668">
    <property type="entry name" value="HDOD"/>
    <property type="match status" value="1"/>
</dbReference>
<evidence type="ECO:0000313" key="3">
    <source>
        <dbReference type="Proteomes" id="UP001302494"/>
    </source>
</evidence>
<dbReference type="InterPro" id="IPR052340">
    <property type="entry name" value="RNase_Y/CdgJ"/>
</dbReference>
<gene>
    <name evidence="2" type="ORF">PQG83_08950</name>
</gene>
<dbReference type="EMBL" id="CP116968">
    <property type="protein sequence ID" value="WNM63867.1"/>
    <property type="molecule type" value="Genomic_DNA"/>
</dbReference>
<dbReference type="PROSITE" id="PS51833">
    <property type="entry name" value="HDOD"/>
    <property type="match status" value="1"/>
</dbReference>
<evidence type="ECO:0000313" key="2">
    <source>
        <dbReference type="EMBL" id="WNM63867.1"/>
    </source>
</evidence>
<reference evidence="2 3" key="1">
    <citation type="submission" date="2023-01" db="EMBL/GenBank/DDBJ databases">
        <title>Cultivation and genomic characterization of new, ubiquitous marine nitrite-oxidizing bacteria from the Nitrospirales.</title>
        <authorList>
            <person name="Mueller A.J."/>
            <person name="Daebeler A."/>
            <person name="Herbold C.W."/>
            <person name="Kirkegaard R.H."/>
            <person name="Daims H."/>
        </authorList>
    </citation>
    <scope>NUCLEOTIDE SEQUENCE [LARGE SCALE GENOMIC DNA]</scope>
    <source>
        <strain evidence="2 3">DK</strain>
    </source>
</reference>
<dbReference type="InterPro" id="IPR001633">
    <property type="entry name" value="EAL_dom"/>
</dbReference>
<dbReference type="SMART" id="SM00052">
    <property type="entry name" value="EAL"/>
    <property type="match status" value="1"/>
</dbReference>
<dbReference type="InterPro" id="IPR013976">
    <property type="entry name" value="HDOD"/>
</dbReference>
<dbReference type="InterPro" id="IPR014408">
    <property type="entry name" value="dGMP_Pdiesterase_EAL/HD-GYP"/>
</dbReference>
<organism evidence="2 3">
    <name type="scientific">Candidatus Nitrospira neomarina</name>
    <dbReference type="NCBI Taxonomy" id="3020899"/>
    <lineage>
        <taxon>Bacteria</taxon>
        <taxon>Pseudomonadati</taxon>
        <taxon>Nitrospirota</taxon>
        <taxon>Nitrospiria</taxon>
        <taxon>Nitrospirales</taxon>
        <taxon>Nitrospiraceae</taxon>
        <taxon>Nitrospira</taxon>
    </lineage>
</organism>
<dbReference type="RefSeq" id="WP_312748632.1">
    <property type="nucleotide sequence ID" value="NZ_CP116968.1"/>
</dbReference>
<dbReference type="AlphaFoldDB" id="A0AA96JXC8"/>
<name>A0AA96JXC8_9BACT</name>
<dbReference type="PIRSF" id="PIRSF003180">
    <property type="entry name" value="DiGMPpdiest_YuxH"/>
    <property type="match status" value="1"/>
</dbReference>
<protein>
    <submittedName>
        <fullName evidence="2">HDOD domain-containing protein</fullName>
    </submittedName>
</protein>
<feature type="domain" description="HDOD" evidence="1">
    <location>
        <begin position="206"/>
        <end position="391"/>
    </location>
</feature>
<evidence type="ECO:0000259" key="1">
    <source>
        <dbReference type="PROSITE" id="PS51833"/>
    </source>
</evidence>
<dbReference type="InterPro" id="IPR035919">
    <property type="entry name" value="EAL_sf"/>
</dbReference>
<dbReference type="SUPFAM" id="SSF141868">
    <property type="entry name" value="EAL domain-like"/>
    <property type="match status" value="1"/>
</dbReference>
<dbReference type="Gene3D" id="1.10.3210.10">
    <property type="entry name" value="Hypothetical protein af1432"/>
    <property type="match status" value="1"/>
</dbReference>
<dbReference type="PANTHER" id="PTHR33525:SF4">
    <property type="entry name" value="CYCLIC DI-GMP PHOSPHODIESTERASE CDGJ"/>
    <property type="match status" value="1"/>
</dbReference>
<dbReference type="SUPFAM" id="SSF109604">
    <property type="entry name" value="HD-domain/PDEase-like"/>
    <property type="match status" value="1"/>
</dbReference>